<dbReference type="CDD" id="cd01169">
    <property type="entry name" value="HMPP_kinase"/>
    <property type="match status" value="1"/>
</dbReference>
<dbReference type="InterPro" id="IPR029056">
    <property type="entry name" value="Ribokinase-like"/>
</dbReference>
<keyword evidence="4" id="KW-0808">Transferase</keyword>
<dbReference type="PANTHER" id="PTHR20858:SF17">
    <property type="entry name" value="HYDROXYMETHYLPYRIMIDINE_PHOSPHOMETHYLPYRIMIDINE KINASE THI20-RELATED"/>
    <property type="match status" value="1"/>
</dbReference>
<evidence type="ECO:0000313" key="4">
    <source>
        <dbReference type="EMBL" id="SEU22925.1"/>
    </source>
</evidence>
<name>A0ABY1CMD7_MYXFU</name>
<dbReference type="Pfam" id="PF08543">
    <property type="entry name" value="Phos_pyr_kin"/>
    <property type="match status" value="1"/>
</dbReference>
<sequence length="273" mass="28762">MRPMETPKRVPTALTIAGSDSGGGAGIQADLNTFSYHRVHGTTALTAVTAQNTRGVTRVDVLPAAAVAAQVDAVVDDLGVGAVKTGMLVNAEIISVVAWRLKSLKPGPLVVDPVMVSRAGARLIDDSAVGALKEHLLPLADVVTPNRHEAQLLSGLDLQTLEDMKEAARRIHQLGPRAVLVKGGGMSGELRGLDVWFDGERMETLFLRSVKTHNTHGTGCTLSAAIAAWMALGQAPFEATRRAKTFVTSALEHPLPLGQGHGPFSHFSPLDPS</sequence>
<dbReference type="EC" id="2.7.1.49" evidence="2"/>
<keyword evidence="5" id="KW-1185">Reference proteome</keyword>
<keyword evidence="4" id="KW-0418">Kinase</keyword>
<reference evidence="4 5" key="1">
    <citation type="submission" date="2016-10" db="EMBL/GenBank/DDBJ databases">
        <authorList>
            <person name="Varghese N."/>
            <person name="Submissions S."/>
        </authorList>
    </citation>
    <scope>NUCLEOTIDE SEQUENCE [LARGE SCALE GENOMIC DNA]</scope>
    <source>
        <strain evidence="4 5">DSM 16525</strain>
    </source>
</reference>
<dbReference type="Gene3D" id="3.40.1190.20">
    <property type="match status" value="1"/>
</dbReference>
<accession>A0ABY1CMD7</accession>
<organism evidence="4 5">
    <name type="scientific">Myxococcus fulvus</name>
    <dbReference type="NCBI Taxonomy" id="33"/>
    <lineage>
        <taxon>Bacteria</taxon>
        <taxon>Pseudomonadati</taxon>
        <taxon>Myxococcota</taxon>
        <taxon>Myxococcia</taxon>
        <taxon>Myxococcales</taxon>
        <taxon>Cystobacterineae</taxon>
        <taxon>Myxococcaceae</taxon>
        <taxon>Myxococcus</taxon>
    </lineage>
</organism>
<evidence type="ECO:0000256" key="1">
    <source>
        <dbReference type="ARBA" id="ARBA00004948"/>
    </source>
</evidence>
<dbReference type="Proteomes" id="UP000183760">
    <property type="component" value="Unassembled WGS sequence"/>
</dbReference>
<protein>
    <recommendedName>
        <fullName evidence="2">hydroxymethylpyrimidine kinase</fullName>
        <ecNumber evidence="2">2.7.1.49</ecNumber>
    </recommendedName>
</protein>
<comment type="pathway">
    <text evidence="1">Cofactor biosynthesis; thiamine diphosphate biosynthesis.</text>
</comment>
<dbReference type="NCBIfam" id="TIGR00097">
    <property type="entry name" value="HMP-P_kinase"/>
    <property type="match status" value="1"/>
</dbReference>
<evidence type="ECO:0000256" key="2">
    <source>
        <dbReference type="ARBA" id="ARBA00012135"/>
    </source>
</evidence>
<dbReference type="InterPro" id="IPR013749">
    <property type="entry name" value="PM/HMP-P_kinase-1"/>
</dbReference>
<dbReference type="InterPro" id="IPR004399">
    <property type="entry name" value="HMP/HMP-P_kinase_dom"/>
</dbReference>
<evidence type="ECO:0000313" key="5">
    <source>
        <dbReference type="Proteomes" id="UP000183760"/>
    </source>
</evidence>
<dbReference type="EMBL" id="FOIB01000006">
    <property type="protein sequence ID" value="SEU22925.1"/>
    <property type="molecule type" value="Genomic_DNA"/>
</dbReference>
<feature type="domain" description="Pyridoxamine kinase/Phosphomethylpyrimidine kinase" evidence="3">
    <location>
        <begin position="20"/>
        <end position="264"/>
    </location>
</feature>
<proteinExistence type="predicted"/>
<evidence type="ECO:0000259" key="3">
    <source>
        <dbReference type="Pfam" id="PF08543"/>
    </source>
</evidence>
<comment type="caution">
    <text evidence="4">The sequence shown here is derived from an EMBL/GenBank/DDBJ whole genome shotgun (WGS) entry which is preliminary data.</text>
</comment>
<dbReference type="GO" id="GO:0016301">
    <property type="term" value="F:kinase activity"/>
    <property type="evidence" value="ECO:0007669"/>
    <property type="project" value="UniProtKB-KW"/>
</dbReference>
<dbReference type="PANTHER" id="PTHR20858">
    <property type="entry name" value="PHOSPHOMETHYLPYRIMIDINE KINASE"/>
    <property type="match status" value="1"/>
</dbReference>
<gene>
    <name evidence="4" type="ORF">SAMN05443572_106465</name>
</gene>
<dbReference type="RefSeq" id="WP_174816700.1">
    <property type="nucleotide sequence ID" value="NZ_BJXR01000027.1"/>
</dbReference>
<dbReference type="SUPFAM" id="SSF53613">
    <property type="entry name" value="Ribokinase-like"/>
    <property type="match status" value="1"/>
</dbReference>